<protein>
    <submittedName>
        <fullName evidence="1">Uncharacterized protein</fullName>
    </submittedName>
</protein>
<sequence length="68" mass="6644">MSISLSSAAIGSEGPSNTGAFIRLNHSYNKSSRTSGGFTCIPAGANGTSAFRGISGCTSGIRGTTGGT</sequence>
<dbReference type="AlphaFoldDB" id="A0AA87ZG94"/>
<dbReference type="Proteomes" id="UP001187192">
    <property type="component" value="Unassembled WGS sequence"/>
</dbReference>
<accession>A0AA87ZG94</accession>
<comment type="caution">
    <text evidence="1">The sequence shown here is derived from an EMBL/GenBank/DDBJ whole genome shotgun (WGS) entry which is preliminary data.</text>
</comment>
<dbReference type="EMBL" id="BTGU01007342">
    <property type="protein sequence ID" value="GMN31230.1"/>
    <property type="molecule type" value="Genomic_DNA"/>
</dbReference>
<keyword evidence="2" id="KW-1185">Reference proteome</keyword>
<organism evidence="1 2">
    <name type="scientific">Ficus carica</name>
    <name type="common">Common fig</name>
    <dbReference type="NCBI Taxonomy" id="3494"/>
    <lineage>
        <taxon>Eukaryota</taxon>
        <taxon>Viridiplantae</taxon>
        <taxon>Streptophyta</taxon>
        <taxon>Embryophyta</taxon>
        <taxon>Tracheophyta</taxon>
        <taxon>Spermatophyta</taxon>
        <taxon>Magnoliopsida</taxon>
        <taxon>eudicotyledons</taxon>
        <taxon>Gunneridae</taxon>
        <taxon>Pentapetalae</taxon>
        <taxon>rosids</taxon>
        <taxon>fabids</taxon>
        <taxon>Rosales</taxon>
        <taxon>Moraceae</taxon>
        <taxon>Ficeae</taxon>
        <taxon>Ficus</taxon>
    </lineage>
</organism>
<proteinExistence type="predicted"/>
<evidence type="ECO:0000313" key="2">
    <source>
        <dbReference type="Proteomes" id="UP001187192"/>
    </source>
</evidence>
<name>A0AA87ZG94_FICCA</name>
<gene>
    <name evidence="1" type="ORF">TIFTF001_049668</name>
</gene>
<reference evidence="1" key="1">
    <citation type="submission" date="2023-07" db="EMBL/GenBank/DDBJ databases">
        <title>draft genome sequence of fig (Ficus carica).</title>
        <authorList>
            <person name="Takahashi T."/>
            <person name="Nishimura K."/>
        </authorList>
    </citation>
    <scope>NUCLEOTIDE SEQUENCE</scope>
</reference>
<evidence type="ECO:0000313" key="1">
    <source>
        <dbReference type="EMBL" id="GMN31230.1"/>
    </source>
</evidence>